<evidence type="ECO:0000313" key="2">
    <source>
        <dbReference type="EMBL" id="KAK1743863.1"/>
    </source>
</evidence>
<keyword evidence="3" id="KW-1185">Reference proteome</keyword>
<proteinExistence type="predicted"/>
<comment type="caution">
    <text evidence="2">The sequence shown here is derived from an EMBL/GenBank/DDBJ whole genome shotgun (WGS) entry which is preliminary data.</text>
</comment>
<dbReference type="Proteomes" id="UP001224775">
    <property type="component" value="Unassembled WGS sequence"/>
</dbReference>
<organism evidence="2 3">
    <name type="scientific">Skeletonema marinoi</name>
    <dbReference type="NCBI Taxonomy" id="267567"/>
    <lineage>
        <taxon>Eukaryota</taxon>
        <taxon>Sar</taxon>
        <taxon>Stramenopiles</taxon>
        <taxon>Ochrophyta</taxon>
        <taxon>Bacillariophyta</taxon>
        <taxon>Coscinodiscophyceae</taxon>
        <taxon>Thalassiosirophycidae</taxon>
        <taxon>Thalassiosirales</taxon>
        <taxon>Skeletonemataceae</taxon>
        <taxon>Skeletonema</taxon>
        <taxon>Skeletonema marinoi-dohrnii complex</taxon>
    </lineage>
</organism>
<protein>
    <submittedName>
        <fullName evidence="2">Uncharacterized protein</fullName>
    </submittedName>
</protein>
<dbReference type="EMBL" id="JATAAI010000008">
    <property type="protein sequence ID" value="KAK1743863.1"/>
    <property type="molecule type" value="Genomic_DNA"/>
</dbReference>
<name>A0AAD9DFN1_9STRA</name>
<feature type="region of interest" description="Disordered" evidence="1">
    <location>
        <begin position="1"/>
        <end position="31"/>
    </location>
</feature>
<sequence length="67" mass="7014">MAKISTGGSNDNGNANAIKKEGAATTTTTTTTTMQRVRKACVLQSVCTPEESEVWYFIDTGAVVAVS</sequence>
<evidence type="ECO:0000256" key="1">
    <source>
        <dbReference type="SAM" id="MobiDB-lite"/>
    </source>
</evidence>
<gene>
    <name evidence="2" type="ORF">QTG54_005460</name>
</gene>
<feature type="compositionally biased region" description="Polar residues" evidence="1">
    <location>
        <begin position="1"/>
        <end position="15"/>
    </location>
</feature>
<accession>A0AAD9DFN1</accession>
<evidence type="ECO:0000313" key="3">
    <source>
        <dbReference type="Proteomes" id="UP001224775"/>
    </source>
</evidence>
<reference evidence="2" key="1">
    <citation type="submission" date="2023-06" db="EMBL/GenBank/DDBJ databases">
        <title>Survivors Of The Sea: Transcriptome response of Skeletonema marinoi to long-term dormancy.</title>
        <authorList>
            <person name="Pinder M.I.M."/>
            <person name="Kourtchenko O."/>
            <person name="Robertson E.K."/>
            <person name="Larsson T."/>
            <person name="Maumus F."/>
            <person name="Osuna-Cruz C.M."/>
            <person name="Vancaester E."/>
            <person name="Stenow R."/>
            <person name="Vandepoele K."/>
            <person name="Ploug H."/>
            <person name="Bruchert V."/>
            <person name="Godhe A."/>
            <person name="Topel M."/>
        </authorList>
    </citation>
    <scope>NUCLEOTIDE SEQUENCE</scope>
    <source>
        <strain evidence="2">R05AC</strain>
    </source>
</reference>
<dbReference type="AlphaFoldDB" id="A0AAD9DFN1"/>